<feature type="compositionally biased region" description="Basic and acidic residues" evidence="1">
    <location>
        <begin position="1"/>
        <end position="26"/>
    </location>
</feature>
<evidence type="ECO:0000259" key="2">
    <source>
        <dbReference type="Pfam" id="PF08346"/>
    </source>
</evidence>
<evidence type="ECO:0000313" key="3">
    <source>
        <dbReference type="EMBL" id="KAA1013047.1"/>
    </source>
</evidence>
<dbReference type="EMBL" id="VTUZ01000005">
    <property type="protein sequence ID" value="KAA1013047.1"/>
    <property type="molecule type" value="Genomic_DNA"/>
</dbReference>
<feature type="domain" description="AntA/AntB antirepressor" evidence="2">
    <location>
        <begin position="77"/>
        <end position="142"/>
    </location>
</feature>
<sequence length="311" mass="34547">MAARQGHSEWNFEEHRACRRPAETPRNRRTKRKGPERVILADYVQGLCRNQNEGNNVSNLISISSSNIGGQTVQSADARELYAFLGISRDFNQWMRDQIKRARLVEGRDYLSYEQVENLSGGRPRKEYTLTIDASKHIAMMSGSDKGFEVRDYFLECERRAKSAHTEKSPATLSEIRDAAQLFPSFFGVATLIGCDKQAAAISANQAVQAVSGTNVLQLMGQTHITAANQESKYYTPTELGKQIGTSARGMNLLLAESGFQMKRGEHWEVTDAGKDFARIYDTGKKHGSGVPIQQIKWSAEVIPALGKDAA</sequence>
<evidence type="ECO:0000256" key="1">
    <source>
        <dbReference type="SAM" id="MobiDB-lite"/>
    </source>
</evidence>
<feature type="region of interest" description="Disordered" evidence="1">
    <location>
        <begin position="1"/>
        <end position="34"/>
    </location>
</feature>
<keyword evidence="4" id="KW-1185">Reference proteome</keyword>
<protein>
    <recommendedName>
        <fullName evidence="2">AntA/AntB antirepressor domain-containing protein</fullName>
    </recommendedName>
</protein>
<name>A0A5B0HD05_9BURK</name>
<dbReference type="InterPro" id="IPR013557">
    <property type="entry name" value="AntA/B_antirep"/>
</dbReference>
<dbReference type="Pfam" id="PF08346">
    <property type="entry name" value="AntA"/>
    <property type="match status" value="1"/>
</dbReference>
<accession>A0A5B0HD05</accession>
<proteinExistence type="predicted"/>
<gene>
    <name evidence="3" type="ORF">FVF58_09660</name>
</gene>
<dbReference type="Proteomes" id="UP000325273">
    <property type="component" value="Unassembled WGS sequence"/>
</dbReference>
<dbReference type="AlphaFoldDB" id="A0A5B0HD05"/>
<reference evidence="3 4" key="1">
    <citation type="submission" date="2019-08" db="EMBL/GenBank/DDBJ databases">
        <title>Paraburkholderia sp. DCY113.</title>
        <authorList>
            <person name="Kang J."/>
        </authorList>
    </citation>
    <scope>NUCLEOTIDE SEQUENCE [LARGE SCALE GENOMIC DNA]</scope>
    <source>
        <strain evidence="3 4">DCY113</strain>
    </source>
</reference>
<organism evidence="3 4">
    <name type="scientific">Paraburkholderia panacisoli</name>
    <dbReference type="NCBI Taxonomy" id="2603818"/>
    <lineage>
        <taxon>Bacteria</taxon>
        <taxon>Pseudomonadati</taxon>
        <taxon>Pseudomonadota</taxon>
        <taxon>Betaproteobacteria</taxon>
        <taxon>Burkholderiales</taxon>
        <taxon>Burkholderiaceae</taxon>
        <taxon>Paraburkholderia</taxon>
    </lineage>
</organism>
<evidence type="ECO:0000313" key="4">
    <source>
        <dbReference type="Proteomes" id="UP000325273"/>
    </source>
</evidence>
<dbReference type="PANTHER" id="PTHR36180">
    <property type="entry name" value="DNA-BINDING PROTEIN-RELATED-RELATED"/>
    <property type="match status" value="1"/>
</dbReference>
<comment type="caution">
    <text evidence="3">The sequence shown here is derived from an EMBL/GenBank/DDBJ whole genome shotgun (WGS) entry which is preliminary data.</text>
</comment>
<dbReference type="PANTHER" id="PTHR36180:SF1">
    <property type="entry name" value="ANTA_ANTB ANTIREPRESSOR DOMAIN-CONTAINING PROTEIN"/>
    <property type="match status" value="1"/>
</dbReference>